<organism evidence="2 3">
    <name type="scientific">Actinokineospora spheciospongiae</name>
    <dbReference type="NCBI Taxonomy" id="909613"/>
    <lineage>
        <taxon>Bacteria</taxon>
        <taxon>Bacillati</taxon>
        <taxon>Actinomycetota</taxon>
        <taxon>Actinomycetes</taxon>
        <taxon>Pseudonocardiales</taxon>
        <taxon>Pseudonocardiaceae</taxon>
        <taxon>Actinokineospora</taxon>
    </lineage>
</organism>
<evidence type="ECO:0000313" key="2">
    <source>
        <dbReference type="EMBL" id="EWC59748.1"/>
    </source>
</evidence>
<keyword evidence="1" id="KW-0812">Transmembrane</keyword>
<proteinExistence type="predicted"/>
<accession>W7IHF9</accession>
<dbReference type="EMBL" id="AYXG01000187">
    <property type="protein sequence ID" value="EWC59748.1"/>
    <property type="molecule type" value="Genomic_DNA"/>
</dbReference>
<feature type="transmembrane region" description="Helical" evidence="1">
    <location>
        <begin position="140"/>
        <end position="158"/>
    </location>
</feature>
<dbReference type="Proteomes" id="UP000019277">
    <property type="component" value="Unassembled WGS sequence"/>
</dbReference>
<reference evidence="2 3" key="1">
    <citation type="journal article" date="2014" name="Genome Announc.">
        <title>Draft Genome Sequence of the Antitrypanosomally Active Sponge-Associated Bacterium Actinokineospora sp. Strain EG49.</title>
        <authorList>
            <person name="Harjes J."/>
            <person name="Ryu T."/>
            <person name="Abdelmohsen U.R."/>
            <person name="Moitinho-Silva L."/>
            <person name="Horn H."/>
            <person name="Ravasi T."/>
            <person name="Hentschel U."/>
        </authorList>
    </citation>
    <scope>NUCLEOTIDE SEQUENCE [LARGE SCALE GENOMIC DNA]</scope>
    <source>
        <strain evidence="2 3">EG49</strain>
    </source>
</reference>
<comment type="caution">
    <text evidence="2">The sequence shown here is derived from an EMBL/GenBank/DDBJ whole genome shotgun (WGS) entry which is preliminary data.</text>
</comment>
<feature type="transmembrane region" description="Helical" evidence="1">
    <location>
        <begin position="85"/>
        <end position="103"/>
    </location>
</feature>
<dbReference type="AlphaFoldDB" id="W7IHF9"/>
<feature type="transmembrane region" description="Helical" evidence="1">
    <location>
        <begin position="110"/>
        <end position="134"/>
    </location>
</feature>
<keyword evidence="3" id="KW-1185">Reference proteome</keyword>
<evidence type="ECO:0000313" key="3">
    <source>
        <dbReference type="Proteomes" id="UP000019277"/>
    </source>
</evidence>
<protein>
    <submittedName>
        <fullName evidence="2">Uncharacterized protein</fullName>
    </submittedName>
</protein>
<keyword evidence="1" id="KW-0472">Membrane</keyword>
<sequence length="204" mass="20736">MSLAKSIWDKIVEVLKGVAAPVYFFKYAFDWQDVRGLASDVAGSVKPEALTGTSAWHGSAADAYRKNIPPQGAAATRVGTVADKASVALGICAAAGLAFYIAIGVILVKFIVAMIAVVAAMGSVAFSWAGVALAVEEAGVNTGLIIAAISALTAVLGAQAQQLVALHGEARDNSVFPGGTWPDPVAATYGDGTVKDGNATWSLA</sequence>
<gene>
    <name evidence="2" type="ORF">UO65_4987</name>
</gene>
<evidence type="ECO:0000256" key="1">
    <source>
        <dbReference type="SAM" id="Phobius"/>
    </source>
</evidence>
<keyword evidence="1" id="KW-1133">Transmembrane helix</keyword>
<name>W7IHF9_9PSEU</name>
<dbReference type="STRING" id="909613.UO65_4987"/>
<dbReference type="eggNOG" id="ENOG50321UI">
    <property type="taxonomic scope" value="Bacteria"/>
</dbReference>